<comment type="caution">
    <text evidence="1">The sequence shown here is derived from an EMBL/GenBank/DDBJ whole genome shotgun (WGS) entry which is preliminary data.</text>
</comment>
<keyword evidence="2" id="KW-1185">Reference proteome</keyword>
<name>H0QID5_ARTG1</name>
<evidence type="ECO:0000313" key="2">
    <source>
        <dbReference type="Proteomes" id="UP000003828"/>
    </source>
</evidence>
<reference evidence="1 2" key="1">
    <citation type="submission" date="2011-12" db="EMBL/GenBank/DDBJ databases">
        <title>Whole genome shotgun sequence of Arthrobacter globiformis NBRC 12137.</title>
        <authorList>
            <person name="Miyazawa S."/>
            <person name="Hosoyama A."/>
            <person name="Tsuchikane K."/>
            <person name="Katsumata H."/>
            <person name="Yamazaki S."/>
            <person name="Fujita N."/>
        </authorList>
    </citation>
    <scope>NUCLEOTIDE SEQUENCE [LARGE SCALE GENOMIC DNA]</scope>
    <source>
        <strain evidence="1 2">NBRC 12137</strain>
    </source>
</reference>
<dbReference type="EMBL" id="BAEG01000020">
    <property type="protein sequence ID" value="GAB12586.1"/>
    <property type="molecule type" value="Genomic_DNA"/>
</dbReference>
<dbReference type="AlphaFoldDB" id="H0QID5"/>
<accession>H0QID5</accession>
<sequence length="107" mass="11811">MFFLADVGTAGSGSDVGIGDGFAYDQDFFTLRRDGLGDILGDYILTQPRPAGRLKMAVLREGPRRSFRSQVKNQPPMSNALIRRSRPTLIAANPAEPRHWSADVLHQ</sequence>
<gene>
    <name evidence="1" type="ORF">ARGLB_020_00060</name>
</gene>
<evidence type="ECO:0000313" key="1">
    <source>
        <dbReference type="EMBL" id="GAB12586.1"/>
    </source>
</evidence>
<proteinExistence type="predicted"/>
<dbReference type="Proteomes" id="UP000003828">
    <property type="component" value="Unassembled WGS sequence"/>
</dbReference>
<organism evidence="1 2">
    <name type="scientific">Arthrobacter globiformis (strain ATCC 8010 / DSM 20124 / JCM 1332 / NBRC 12137 / NCIMB 8907 / NRRL B-2979 / 168)</name>
    <dbReference type="NCBI Taxonomy" id="1077972"/>
    <lineage>
        <taxon>Bacteria</taxon>
        <taxon>Bacillati</taxon>
        <taxon>Actinomycetota</taxon>
        <taxon>Actinomycetes</taxon>
        <taxon>Micrococcales</taxon>
        <taxon>Micrococcaceae</taxon>
        <taxon>Arthrobacter</taxon>
    </lineage>
</organism>
<protein>
    <submittedName>
        <fullName evidence="1">Uncharacterized protein</fullName>
    </submittedName>
</protein>